<comment type="caution">
    <text evidence="1">The sequence shown here is derived from an EMBL/GenBank/DDBJ whole genome shotgun (WGS) entry which is preliminary data.</text>
</comment>
<accession>A0A2S7WFX4</accession>
<keyword evidence="2" id="KW-1185">Reference proteome</keyword>
<dbReference type="Proteomes" id="UP000239068">
    <property type="component" value="Unassembled WGS sequence"/>
</dbReference>
<proteinExistence type="predicted"/>
<dbReference type="EMBL" id="MSCM01000002">
    <property type="protein sequence ID" value="PQJ76500.1"/>
    <property type="molecule type" value="Genomic_DNA"/>
</dbReference>
<dbReference type="AlphaFoldDB" id="A0A2S7WFX4"/>
<dbReference type="RefSeq" id="WP_105021809.1">
    <property type="nucleotide sequence ID" value="NZ_MSCM01000002.1"/>
</dbReference>
<evidence type="ECO:0000313" key="1">
    <source>
        <dbReference type="EMBL" id="PQJ76500.1"/>
    </source>
</evidence>
<organism evidence="1 2">
    <name type="scientific">Polaribacter glomeratus</name>
    <dbReference type="NCBI Taxonomy" id="102"/>
    <lineage>
        <taxon>Bacteria</taxon>
        <taxon>Pseudomonadati</taxon>
        <taxon>Bacteroidota</taxon>
        <taxon>Flavobacteriia</taxon>
        <taxon>Flavobacteriales</taxon>
        <taxon>Flavobacteriaceae</taxon>
    </lineage>
</organism>
<name>A0A2S7WFX4_9FLAO</name>
<sequence length="162" mass="19327">MVNKQQKITLAMYPNTFGVGFVICEGPKEILDYGIKKVQPISHHKYMKKVKWLFEYCKPDIVLLLDYKSRKISNRQKRIIDAILQLARAKNLNLKSYSRSQIKQTFLSFEAKTKYEIAMVVLNWYPELRDKAPHKRLPWMAEHYQMGLFDTFSLMLTHYYLE</sequence>
<dbReference type="OrthoDB" id="1445512at2"/>
<evidence type="ECO:0000313" key="2">
    <source>
        <dbReference type="Proteomes" id="UP000239068"/>
    </source>
</evidence>
<evidence type="ECO:0008006" key="3">
    <source>
        <dbReference type="Google" id="ProtNLM"/>
    </source>
</evidence>
<protein>
    <recommendedName>
        <fullName evidence="3">Holliday junction resolvase RuvC</fullName>
    </recommendedName>
</protein>
<reference evidence="1 2" key="1">
    <citation type="submission" date="2016-12" db="EMBL/GenBank/DDBJ databases">
        <title>Trade-off between light-utilization and light-protection in marine flavobacteria.</title>
        <authorList>
            <person name="Kumagai Y."/>
            <person name="Yoshizawa S."/>
            <person name="Kogure K."/>
            <person name="Iwasaki W."/>
        </authorList>
    </citation>
    <scope>NUCLEOTIDE SEQUENCE [LARGE SCALE GENOMIC DNA]</scope>
    <source>
        <strain evidence="1 2">ATCC 43844</strain>
    </source>
</reference>
<gene>
    <name evidence="1" type="ORF">BTO16_11380</name>
</gene>